<dbReference type="Proteomes" id="UP000646776">
    <property type="component" value="Unassembled WGS sequence"/>
</dbReference>
<dbReference type="Pfam" id="PF13193">
    <property type="entry name" value="AMP-binding_C"/>
    <property type="match status" value="1"/>
</dbReference>
<dbReference type="EMBL" id="BMSA01000054">
    <property type="protein sequence ID" value="GGT97549.1"/>
    <property type="molecule type" value="Genomic_DNA"/>
</dbReference>
<protein>
    <submittedName>
        <fullName evidence="5">Cyclohexanecarboxylate-CoA ligase</fullName>
    </submittedName>
</protein>
<accession>A0A918HQW4</accession>
<keyword evidence="2 5" id="KW-0436">Ligase</keyword>
<dbReference type="GO" id="GO:0006631">
    <property type="term" value="P:fatty acid metabolic process"/>
    <property type="evidence" value="ECO:0007669"/>
    <property type="project" value="TreeGrafter"/>
</dbReference>
<proteinExistence type="inferred from homology"/>
<evidence type="ECO:0000313" key="6">
    <source>
        <dbReference type="Proteomes" id="UP000646776"/>
    </source>
</evidence>
<gene>
    <name evidence="5" type="ORF">GCM10010226_88700</name>
</gene>
<dbReference type="PANTHER" id="PTHR43201">
    <property type="entry name" value="ACYL-COA SYNTHETASE"/>
    <property type="match status" value="1"/>
</dbReference>
<dbReference type="Gene3D" id="3.30.300.30">
    <property type="match status" value="1"/>
</dbReference>
<dbReference type="InterPro" id="IPR025110">
    <property type="entry name" value="AMP-bd_C"/>
</dbReference>
<dbReference type="PROSITE" id="PS00455">
    <property type="entry name" value="AMP_BINDING"/>
    <property type="match status" value="1"/>
</dbReference>
<dbReference type="Pfam" id="PF00501">
    <property type="entry name" value="AMP-binding"/>
    <property type="match status" value="1"/>
</dbReference>
<dbReference type="GO" id="GO:0031956">
    <property type="term" value="F:medium-chain fatty acid-CoA ligase activity"/>
    <property type="evidence" value="ECO:0007669"/>
    <property type="project" value="TreeGrafter"/>
</dbReference>
<dbReference type="RefSeq" id="WP_189718283.1">
    <property type="nucleotide sequence ID" value="NZ_BMSA01000054.1"/>
</dbReference>
<feature type="domain" description="AMP-dependent synthetase/ligase" evidence="3">
    <location>
        <begin position="51"/>
        <end position="423"/>
    </location>
</feature>
<dbReference type="SUPFAM" id="SSF56801">
    <property type="entry name" value="Acetyl-CoA synthetase-like"/>
    <property type="match status" value="1"/>
</dbReference>
<dbReference type="InterPro" id="IPR020845">
    <property type="entry name" value="AMP-binding_CS"/>
</dbReference>
<evidence type="ECO:0000256" key="1">
    <source>
        <dbReference type="ARBA" id="ARBA00006432"/>
    </source>
</evidence>
<sequence>MTVPTGKPAGARTIEAAIDRTGWSGLRPGDDLVRSYRASGVWRDEGPLADLEKWRAKTPEATAVISHRYATDPLHLTYQEFGDYVERFAGALRALGVGPGDAVAVQLPNWWQVSALLLACARVKAVFAPVMMTIGARELERVLRRLDAAVCVSVDRWNGTNHAEPVAEMAPRLPRLRHRVVLTEGDAPEGAVHFGRHFQLTAWEKEREALPEEDAEDPDRVAVVLFTSGTTGEPKGALHTFNTLYAGASPVVSAEELGRQDRFFTTQALTHMFGVMYNVMIPLLAGGTSVLLDTWKPETALEIVTETGITVLGGAPPYLGALVDATRVSGKPPALRMVLCGSTTIPGQLVAEVREVWDVPLRSFWGMTEVPGHAWTRSDDPPLWALHSDGRPGSGIELDFRSDTGAAPTLEQPARLFVRGGGVCLATIGRDSGLLQVTSHLDGGWYDTGDLAVPDGRGGLRLTGRIADRIGGSFMIPARDVEAELLTHPDVTDVALVGYPDGQGGELACAVVVPGKSVPTLAALREYLSARGMTRWYQPSRLELMTELPRNETGKIRRNLLRTRVREGLRTSGAAAV</sequence>
<evidence type="ECO:0000259" key="4">
    <source>
        <dbReference type="Pfam" id="PF13193"/>
    </source>
</evidence>
<evidence type="ECO:0000256" key="2">
    <source>
        <dbReference type="ARBA" id="ARBA00022598"/>
    </source>
</evidence>
<evidence type="ECO:0000313" key="5">
    <source>
        <dbReference type="EMBL" id="GGT97549.1"/>
    </source>
</evidence>
<reference evidence="5" key="2">
    <citation type="submission" date="2020-09" db="EMBL/GenBank/DDBJ databases">
        <authorList>
            <person name="Sun Q."/>
            <person name="Ohkuma M."/>
        </authorList>
    </citation>
    <scope>NUCLEOTIDE SEQUENCE</scope>
    <source>
        <strain evidence="5">JCM 4125</strain>
    </source>
</reference>
<organism evidence="5 6">
    <name type="scientific">Streptomyces phaeofaciens</name>
    <dbReference type="NCBI Taxonomy" id="68254"/>
    <lineage>
        <taxon>Bacteria</taxon>
        <taxon>Bacillati</taxon>
        <taxon>Actinomycetota</taxon>
        <taxon>Actinomycetes</taxon>
        <taxon>Kitasatosporales</taxon>
        <taxon>Streptomycetaceae</taxon>
        <taxon>Streptomyces</taxon>
    </lineage>
</organism>
<dbReference type="AlphaFoldDB" id="A0A918HQW4"/>
<evidence type="ECO:0000259" key="3">
    <source>
        <dbReference type="Pfam" id="PF00501"/>
    </source>
</evidence>
<dbReference type="InterPro" id="IPR045851">
    <property type="entry name" value="AMP-bd_C_sf"/>
</dbReference>
<comment type="caution">
    <text evidence="5">The sequence shown here is derived from an EMBL/GenBank/DDBJ whole genome shotgun (WGS) entry which is preliminary data.</text>
</comment>
<dbReference type="InterPro" id="IPR042099">
    <property type="entry name" value="ANL_N_sf"/>
</dbReference>
<keyword evidence="6" id="KW-1185">Reference proteome</keyword>
<reference evidence="5" key="1">
    <citation type="journal article" date="2014" name="Int. J. Syst. Evol. Microbiol.">
        <title>Complete genome sequence of Corynebacterium casei LMG S-19264T (=DSM 44701T), isolated from a smear-ripened cheese.</title>
        <authorList>
            <consortium name="US DOE Joint Genome Institute (JGI-PGF)"/>
            <person name="Walter F."/>
            <person name="Albersmeier A."/>
            <person name="Kalinowski J."/>
            <person name="Ruckert C."/>
        </authorList>
    </citation>
    <scope>NUCLEOTIDE SEQUENCE</scope>
    <source>
        <strain evidence="5">JCM 4125</strain>
    </source>
</reference>
<dbReference type="Gene3D" id="3.40.50.12780">
    <property type="entry name" value="N-terminal domain of ligase-like"/>
    <property type="match status" value="1"/>
</dbReference>
<dbReference type="PANTHER" id="PTHR43201:SF5">
    <property type="entry name" value="MEDIUM-CHAIN ACYL-COA LIGASE ACSF2, MITOCHONDRIAL"/>
    <property type="match status" value="1"/>
</dbReference>
<dbReference type="InterPro" id="IPR000873">
    <property type="entry name" value="AMP-dep_synth/lig_dom"/>
</dbReference>
<comment type="similarity">
    <text evidence="1">Belongs to the ATP-dependent AMP-binding enzyme family.</text>
</comment>
<name>A0A918HQW4_9ACTN</name>
<feature type="domain" description="AMP-binding enzyme C-terminal" evidence="4">
    <location>
        <begin position="481"/>
        <end position="555"/>
    </location>
</feature>